<dbReference type="InterPro" id="IPR023214">
    <property type="entry name" value="HAD_sf"/>
</dbReference>
<gene>
    <name evidence="12" type="ORF">CHLNCDRAFT_51173</name>
</gene>
<feature type="active site" description="Nucleophile" evidence="11">
    <location>
        <position position="13"/>
    </location>
</feature>
<dbReference type="SUPFAM" id="SSF56784">
    <property type="entry name" value="HAD-like"/>
    <property type="match status" value="1"/>
</dbReference>
<evidence type="ECO:0000256" key="8">
    <source>
        <dbReference type="ARBA" id="ARBA00022842"/>
    </source>
</evidence>
<dbReference type="FunCoup" id="E1Z9Y2">
    <property type="interactions" value="1402"/>
</dbReference>
<reference evidence="12 13" key="1">
    <citation type="journal article" date="2010" name="Plant Cell">
        <title>The Chlorella variabilis NC64A genome reveals adaptation to photosymbiosis, coevolution with viruses, and cryptic sex.</title>
        <authorList>
            <person name="Blanc G."/>
            <person name="Duncan G."/>
            <person name="Agarkova I."/>
            <person name="Borodovsky M."/>
            <person name="Gurnon J."/>
            <person name="Kuo A."/>
            <person name="Lindquist E."/>
            <person name="Lucas S."/>
            <person name="Pangilinan J."/>
            <person name="Polle J."/>
            <person name="Salamov A."/>
            <person name="Terry A."/>
            <person name="Yamada T."/>
            <person name="Dunigan D.D."/>
            <person name="Grigoriev I.V."/>
            <person name="Claverie J.M."/>
            <person name="Van Etten J.L."/>
        </authorList>
    </citation>
    <scope>NUCLEOTIDE SEQUENCE [LARGE SCALE GENOMIC DNA]</scope>
    <source>
        <strain evidence="12 13">NC64A</strain>
    </source>
</reference>
<dbReference type="InParanoid" id="E1Z9Y2"/>
<keyword evidence="5" id="KW-0028">Amino-acid biosynthesis</keyword>
<dbReference type="NCBIfam" id="TIGR01488">
    <property type="entry name" value="HAD-SF-IB"/>
    <property type="match status" value="1"/>
</dbReference>
<evidence type="ECO:0000256" key="6">
    <source>
        <dbReference type="ARBA" id="ARBA00022723"/>
    </source>
</evidence>
<dbReference type="PANTHER" id="PTHR43344:SF2">
    <property type="entry name" value="PHOSPHOSERINE PHOSPHATASE"/>
    <property type="match status" value="1"/>
</dbReference>
<evidence type="ECO:0000256" key="10">
    <source>
        <dbReference type="ARBA" id="ARBA00031693"/>
    </source>
</evidence>
<dbReference type="GeneID" id="17356877"/>
<dbReference type="CDD" id="cd04309">
    <property type="entry name" value="HAD_PSP_eu"/>
    <property type="match status" value="1"/>
</dbReference>
<dbReference type="OMA" id="TFCEDES"/>
<evidence type="ECO:0000256" key="1">
    <source>
        <dbReference type="ARBA" id="ARBA00001946"/>
    </source>
</evidence>
<dbReference type="eggNOG" id="KOG1615">
    <property type="taxonomic scope" value="Eukaryota"/>
</dbReference>
<keyword evidence="6" id="KW-0479">Metal-binding</keyword>
<evidence type="ECO:0000256" key="9">
    <source>
        <dbReference type="ARBA" id="ARBA00023299"/>
    </source>
</evidence>
<dbReference type="RefSeq" id="XP_005849702.1">
    <property type="nucleotide sequence ID" value="XM_005849640.1"/>
</dbReference>
<evidence type="ECO:0000313" key="13">
    <source>
        <dbReference type="Proteomes" id="UP000008141"/>
    </source>
</evidence>
<dbReference type="GO" id="GO:0006564">
    <property type="term" value="P:L-serine biosynthetic process"/>
    <property type="evidence" value="ECO:0007669"/>
    <property type="project" value="UniProtKB-KW"/>
</dbReference>
<dbReference type="NCBIfam" id="TIGR00338">
    <property type="entry name" value="serB"/>
    <property type="match status" value="1"/>
</dbReference>
<dbReference type="InterPro" id="IPR036412">
    <property type="entry name" value="HAD-like_sf"/>
</dbReference>
<proteinExistence type="inferred from homology"/>
<name>E1Z9Y2_CHLVA</name>
<dbReference type="GO" id="GO:0000287">
    <property type="term" value="F:magnesium ion binding"/>
    <property type="evidence" value="ECO:0007669"/>
    <property type="project" value="TreeGrafter"/>
</dbReference>
<evidence type="ECO:0000256" key="3">
    <source>
        <dbReference type="ARBA" id="ARBA00009184"/>
    </source>
</evidence>
<protein>
    <recommendedName>
        <fullName evidence="4">phosphoserine phosphatase</fullName>
        <ecNumber evidence="4">3.1.3.3</ecNumber>
    </recommendedName>
    <alternativeName>
        <fullName evidence="10">O-phosphoserine phosphohydrolase</fullName>
    </alternativeName>
</protein>
<keyword evidence="13" id="KW-1185">Reference proteome</keyword>
<dbReference type="EC" id="3.1.3.3" evidence="4"/>
<dbReference type="EMBL" id="GL433839">
    <property type="protein sequence ID" value="EFN57600.1"/>
    <property type="molecule type" value="Genomic_DNA"/>
</dbReference>
<sequence length="258" mass="27551">MELLAEADAVTFDVDSTFCADESIDEIAAFLGVGEQVAELTRQAMGGSVSFQDALAARLGVMQPSRDDMRRFLEQHPPQISPGIPELVQLLKGQGKEVFLVSGGFRAVIHPIAEMLGIPVSHVFANTILFNEDGSYAGFDTNEFPSRSGGKAEAVKHIKKTHDYQTVIMVGDGITDFEARAPGGADAFIGYGGVVYRENVARLSDWYVFAIPAITAALKQVLGLATSSSLSSSAWSTIEEMQVTAGDLTQVTSGDLSQ</sequence>
<dbReference type="PANTHER" id="PTHR43344">
    <property type="entry name" value="PHOSPHOSERINE PHOSPHATASE"/>
    <property type="match status" value="1"/>
</dbReference>
<dbReference type="InterPro" id="IPR004469">
    <property type="entry name" value="PSP"/>
</dbReference>
<dbReference type="OrthoDB" id="27226at2759"/>
<comment type="cofactor">
    <cofactor evidence="1">
        <name>Mg(2+)</name>
        <dbReference type="ChEBI" id="CHEBI:18420"/>
    </cofactor>
</comment>
<accession>E1Z9Y2</accession>
<keyword evidence="7" id="KW-0378">Hydrolase</keyword>
<evidence type="ECO:0000256" key="11">
    <source>
        <dbReference type="PIRSR" id="PIRSR604469-1"/>
    </source>
</evidence>
<evidence type="ECO:0000256" key="7">
    <source>
        <dbReference type="ARBA" id="ARBA00022801"/>
    </source>
</evidence>
<organism evidence="13">
    <name type="scientific">Chlorella variabilis</name>
    <name type="common">Green alga</name>
    <dbReference type="NCBI Taxonomy" id="554065"/>
    <lineage>
        <taxon>Eukaryota</taxon>
        <taxon>Viridiplantae</taxon>
        <taxon>Chlorophyta</taxon>
        <taxon>core chlorophytes</taxon>
        <taxon>Trebouxiophyceae</taxon>
        <taxon>Chlorellales</taxon>
        <taxon>Chlorellaceae</taxon>
        <taxon>Chlorella clade</taxon>
        <taxon>Chlorella</taxon>
    </lineage>
</organism>
<dbReference type="Proteomes" id="UP000008141">
    <property type="component" value="Unassembled WGS sequence"/>
</dbReference>
<dbReference type="STRING" id="554065.E1Z9Y2"/>
<keyword evidence="9" id="KW-0718">Serine biosynthesis</keyword>
<keyword evidence="8" id="KW-0460">Magnesium</keyword>
<dbReference type="KEGG" id="cvr:CHLNCDRAFT_51173"/>
<dbReference type="Gene3D" id="3.40.50.1000">
    <property type="entry name" value="HAD superfamily/HAD-like"/>
    <property type="match status" value="1"/>
</dbReference>
<dbReference type="GO" id="GO:0036424">
    <property type="term" value="F:L-phosphoserine phosphatase activity"/>
    <property type="evidence" value="ECO:0007669"/>
    <property type="project" value="InterPro"/>
</dbReference>
<comment type="pathway">
    <text evidence="2">Amino-acid biosynthesis; L-serine biosynthesis; L-serine from 3-phospho-D-glycerate: step 3/3.</text>
</comment>
<feature type="active site" description="Proton donor" evidence="11">
    <location>
        <position position="15"/>
    </location>
</feature>
<dbReference type="Gene3D" id="1.10.150.210">
    <property type="entry name" value="Phosphoserine phosphatase, domain 2"/>
    <property type="match status" value="1"/>
</dbReference>
<dbReference type="GO" id="GO:0009507">
    <property type="term" value="C:chloroplast"/>
    <property type="evidence" value="ECO:0007669"/>
    <property type="project" value="TreeGrafter"/>
</dbReference>
<evidence type="ECO:0000256" key="5">
    <source>
        <dbReference type="ARBA" id="ARBA00022605"/>
    </source>
</evidence>
<evidence type="ECO:0000313" key="12">
    <source>
        <dbReference type="EMBL" id="EFN57600.1"/>
    </source>
</evidence>
<dbReference type="AlphaFoldDB" id="E1Z9Y2"/>
<dbReference type="Pfam" id="PF00702">
    <property type="entry name" value="Hydrolase"/>
    <property type="match status" value="1"/>
</dbReference>
<dbReference type="UniPathway" id="UPA00135">
    <property type="reaction ID" value="UER00198"/>
</dbReference>
<evidence type="ECO:0000256" key="4">
    <source>
        <dbReference type="ARBA" id="ARBA00012640"/>
    </source>
</evidence>
<comment type="similarity">
    <text evidence="3">Belongs to the HAD-like hydrolase superfamily. SerB family.</text>
</comment>
<dbReference type="InterPro" id="IPR050582">
    <property type="entry name" value="HAD-like_SerB"/>
</dbReference>
<evidence type="ECO:0000256" key="2">
    <source>
        <dbReference type="ARBA" id="ARBA00005135"/>
    </source>
</evidence>